<dbReference type="CDD" id="cd00146">
    <property type="entry name" value="PKD"/>
    <property type="match status" value="1"/>
</dbReference>
<protein>
    <submittedName>
        <fullName evidence="4">PQQ-dependent sugar dehydrogenase</fullName>
    </submittedName>
</protein>
<proteinExistence type="predicted"/>
<dbReference type="InterPro" id="IPR011041">
    <property type="entry name" value="Quinoprot_gluc/sorb_DH_b-prop"/>
</dbReference>
<dbReference type="InterPro" id="IPR000601">
    <property type="entry name" value="PKD_dom"/>
</dbReference>
<evidence type="ECO:0000259" key="3">
    <source>
        <dbReference type="PROSITE" id="PS50093"/>
    </source>
</evidence>
<dbReference type="InterPro" id="IPR012938">
    <property type="entry name" value="Glc/Sorbosone_DH"/>
</dbReference>
<dbReference type="SUPFAM" id="SSF49299">
    <property type="entry name" value="PKD domain"/>
    <property type="match status" value="1"/>
</dbReference>
<accession>A0A9X3MP76</accession>
<feature type="region of interest" description="Disordered" evidence="1">
    <location>
        <begin position="697"/>
        <end position="725"/>
    </location>
</feature>
<dbReference type="InterPro" id="IPR022409">
    <property type="entry name" value="PKD/Chitinase_dom"/>
</dbReference>
<dbReference type="SUPFAM" id="SSF50952">
    <property type="entry name" value="Soluble quinoprotein glucose dehydrogenase"/>
    <property type="match status" value="1"/>
</dbReference>
<dbReference type="PROSITE" id="PS50093">
    <property type="entry name" value="PKD"/>
    <property type="match status" value="1"/>
</dbReference>
<evidence type="ECO:0000256" key="1">
    <source>
        <dbReference type="SAM" id="MobiDB-lite"/>
    </source>
</evidence>
<dbReference type="PANTHER" id="PTHR19328:SF75">
    <property type="entry name" value="ALDOSE SUGAR DEHYDROGENASE YLII"/>
    <property type="match status" value="1"/>
</dbReference>
<evidence type="ECO:0000313" key="4">
    <source>
        <dbReference type="EMBL" id="MDA0159852.1"/>
    </source>
</evidence>
<dbReference type="Pfam" id="PF18911">
    <property type="entry name" value="PKD_4"/>
    <property type="match status" value="1"/>
</dbReference>
<feature type="domain" description="PKD" evidence="3">
    <location>
        <begin position="525"/>
        <end position="608"/>
    </location>
</feature>
<gene>
    <name evidence="4" type="ORF">OM076_06230</name>
</gene>
<sequence length="725" mass="78983">MTSMSRVTAVVVTLAAAVALPSAASAQQSPFGDQSQFQKVTLNDRPGEPMSLAVLPDGRVLHAARTGEIRLHNPRNGTNNIVTDMKDAPQGLYQHDEEGVQGIAIDPAFEDNRWVYVYYSPKLNTPSDVLGTGINEGDAPEDLNTDFDRQRLTQFNGYSLLSRFQFKSNKLEFSSEQEILRVNMSRGICCHVGGQIDFDGAGNLFLSTGDDTNPFQSAGYAPLDDRPTRNPAFDSRRTAGNTNDLRGKLLRIRVGETGGYTVPQGNLFRPGQAQTRPEIYAMGFRNPFRFSVNRQNGDVYVGDYSPDAQVADPARGPEGIGRWMIVREPANFGWPFCITPSLPYVDHDFTPDAQQSGEEFNCNGPINDSLNNTGLRKLPPVAQPDVWYSYNTWQDLFPELFQNAASNGIGPMGGPAMQFDSQIISPFRWPRVFAGHPLFYEWTRDYAKVFELNRPNGHQLADIHHLLGGAASQTPNVVLDNPMDMEFGPDNALYELEYGTGYFAELPAAQLARIDYVRNGQYTPVVRGSATPATGTAAPLTVKFSSAGTSDANADRLSYTWDFDSNGTVDSRVANPTYTYTARGVYEATLRVTDQTGRSASWQVRVTVGNQAPRVQLSVVSTTPPFNFGDTVHYTVTVTDDQPVDCARVSVAYILGHESHGHPQTSTSGCEGNISVPIDQAHAGAANISAVFVATYSDNPGGGEPPQQGSAEVRLAPPAPPTNQG</sequence>
<dbReference type="Proteomes" id="UP001149140">
    <property type="component" value="Unassembled WGS sequence"/>
</dbReference>
<name>A0A9X3MP76_9ACTN</name>
<dbReference type="InterPro" id="IPR035986">
    <property type="entry name" value="PKD_dom_sf"/>
</dbReference>
<organism evidence="4 5">
    <name type="scientific">Solirubrobacter ginsenosidimutans</name>
    <dbReference type="NCBI Taxonomy" id="490573"/>
    <lineage>
        <taxon>Bacteria</taxon>
        <taxon>Bacillati</taxon>
        <taxon>Actinomycetota</taxon>
        <taxon>Thermoleophilia</taxon>
        <taxon>Solirubrobacterales</taxon>
        <taxon>Solirubrobacteraceae</taxon>
        <taxon>Solirubrobacter</taxon>
    </lineage>
</organism>
<dbReference type="GO" id="GO:0005975">
    <property type="term" value="P:carbohydrate metabolic process"/>
    <property type="evidence" value="ECO:0007669"/>
    <property type="project" value="UniProtKB-ARBA"/>
</dbReference>
<dbReference type="InterPro" id="IPR013783">
    <property type="entry name" value="Ig-like_fold"/>
</dbReference>
<dbReference type="Pfam" id="PF07995">
    <property type="entry name" value="GSDH"/>
    <property type="match status" value="1"/>
</dbReference>
<feature type="signal peptide" evidence="2">
    <location>
        <begin position="1"/>
        <end position="26"/>
    </location>
</feature>
<dbReference type="Gene3D" id="2.120.10.30">
    <property type="entry name" value="TolB, C-terminal domain"/>
    <property type="match status" value="1"/>
</dbReference>
<feature type="chain" id="PRO_5040924851" evidence="2">
    <location>
        <begin position="27"/>
        <end position="725"/>
    </location>
</feature>
<dbReference type="PANTHER" id="PTHR19328">
    <property type="entry name" value="HEDGEHOG-INTERACTING PROTEIN"/>
    <property type="match status" value="1"/>
</dbReference>
<dbReference type="RefSeq" id="WP_270038617.1">
    <property type="nucleotide sequence ID" value="NZ_JAPDOD010000003.1"/>
</dbReference>
<dbReference type="Gene3D" id="2.60.40.10">
    <property type="entry name" value="Immunoglobulins"/>
    <property type="match status" value="1"/>
</dbReference>
<comment type="caution">
    <text evidence="4">The sequence shown here is derived from an EMBL/GenBank/DDBJ whole genome shotgun (WGS) entry which is preliminary data.</text>
</comment>
<dbReference type="EMBL" id="JAPDOD010000003">
    <property type="protein sequence ID" value="MDA0159852.1"/>
    <property type="molecule type" value="Genomic_DNA"/>
</dbReference>
<dbReference type="SMART" id="SM00089">
    <property type="entry name" value="PKD"/>
    <property type="match status" value="1"/>
</dbReference>
<dbReference type="InterPro" id="IPR011042">
    <property type="entry name" value="6-blade_b-propeller_TolB-like"/>
</dbReference>
<dbReference type="AlphaFoldDB" id="A0A9X3MP76"/>
<evidence type="ECO:0000313" key="5">
    <source>
        <dbReference type="Proteomes" id="UP001149140"/>
    </source>
</evidence>
<evidence type="ECO:0000256" key="2">
    <source>
        <dbReference type="SAM" id="SignalP"/>
    </source>
</evidence>
<keyword evidence="5" id="KW-1185">Reference proteome</keyword>
<reference evidence="4" key="1">
    <citation type="submission" date="2022-10" db="EMBL/GenBank/DDBJ databases">
        <title>The WGS of Solirubrobacter ginsenosidimutans DSM 21036.</title>
        <authorList>
            <person name="Jiang Z."/>
        </authorList>
    </citation>
    <scope>NUCLEOTIDE SEQUENCE</scope>
    <source>
        <strain evidence="4">DSM 21036</strain>
    </source>
</reference>
<feature type="region of interest" description="Disordered" evidence="1">
    <location>
        <begin position="218"/>
        <end position="240"/>
    </location>
</feature>
<keyword evidence="2" id="KW-0732">Signal</keyword>